<dbReference type="Gene3D" id="3.90.1410.10">
    <property type="entry name" value="set domain protein methyltransferase, domain 1"/>
    <property type="match status" value="1"/>
</dbReference>
<dbReference type="EMBL" id="PUHQ01000007">
    <property type="protein sequence ID" value="KAG0665807.1"/>
    <property type="molecule type" value="Genomic_DNA"/>
</dbReference>
<dbReference type="OrthoDB" id="341421at2759"/>
<dbReference type="GO" id="GO:0016279">
    <property type="term" value="F:protein-lysine N-methyltransferase activity"/>
    <property type="evidence" value="ECO:0007669"/>
    <property type="project" value="UniProtKB-ARBA"/>
</dbReference>
<keyword evidence="1" id="KW-0489">Methyltransferase</keyword>
<evidence type="ECO:0000256" key="3">
    <source>
        <dbReference type="ARBA" id="ARBA00022691"/>
    </source>
</evidence>
<keyword evidence="3" id="KW-0949">S-adenosyl-L-methionine</keyword>
<evidence type="ECO:0000256" key="1">
    <source>
        <dbReference type="ARBA" id="ARBA00022603"/>
    </source>
</evidence>
<protein>
    <recommendedName>
        <fullName evidence="7">SET domain-containing protein</fullName>
    </recommendedName>
</protein>
<evidence type="ECO:0000256" key="2">
    <source>
        <dbReference type="ARBA" id="ARBA00022679"/>
    </source>
</evidence>
<evidence type="ECO:0000256" key="4">
    <source>
        <dbReference type="SAM" id="MobiDB-lite"/>
    </source>
</evidence>
<dbReference type="InterPro" id="IPR046341">
    <property type="entry name" value="SET_dom_sf"/>
</dbReference>
<keyword evidence="6" id="KW-1185">Reference proteome</keyword>
<sequence length="591" mass="64738">MAAAPVSSAAAAAAADSEEEDPIWTDLVDWLARFPGGTGVEEKVRLIHNQAGRGLVARGQQRVSALGNGRRDHIALHAGRNSSKPRPLPAQPGSVLISIPNAALLNLRTLRPLYPASFAVLNAAQWISLHVALQFRRHLEGDAAAAAAAAVKPPLARNVSRGAMTKASFGDETTAADDASPLKTKTKPKTATKQRATTPQDKFWPFLASLPRAFPTMPLTWSLSSKPAATLQADFAIPASDASLAALRAKEEEGAHKRMQQQRRRRRRYELLMERMPAAARRKADEVEKRFAADWHAVRKLWADEGNTVDGDLTFFDFVLGWQNVNTRCIYFDIDGKRENNLTLCPVIDMINHSPGRTTKPDPRLSSLTFCAPAANSPDPALHDGDELSFQYGSHEDAFLLAEYGFVVGEENLYNAVEVDRFVEALFEAQGDEGELKMGVLKDEGYWGDMTLQATPPPSPSWRVLVSLRLLHHRLAAGSTASLSASALAPWYHVVSGAAETISPSNETKVRASWRAIAEAVAREAERGAGRCDELLQQWEKEFKEGSGDEEGEEEEEEEEGLLASLRMVRTVWTEEERIARAVLAAPQTTS</sequence>
<dbReference type="AlphaFoldDB" id="A0A9P6W8V5"/>
<dbReference type="PANTHER" id="PTHR13271:SF47">
    <property type="entry name" value="ACTIN-HISTIDINE N-METHYLTRANSFERASE"/>
    <property type="match status" value="1"/>
</dbReference>
<comment type="caution">
    <text evidence="5">The sequence shown here is derived from an EMBL/GenBank/DDBJ whole genome shotgun (WGS) entry which is preliminary data.</text>
</comment>
<dbReference type="PANTHER" id="PTHR13271">
    <property type="entry name" value="UNCHARACTERIZED PUTATIVE METHYLTRANSFERASE"/>
    <property type="match status" value="1"/>
</dbReference>
<evidence type="ECO:0000313" key="6">
    <source>
        <dbReference type="Proteomes" id="UP000777482"/>
    </source>
</evidence>
<evidence type="ECO:0008006" key="7">
    <source>
        <dbReference type="Google" id="ProtNLM"/>
    </source>
</evidence>
<dbReference type="Proteomes" id="UP000777482">
    <property type="component" value="Unassembled WGS sequence"/>
</dbReference>
<dbReference type="SUPFAM" id="SSF82199">
    <property type="entry name" value="SET domain"/>
    <property type="match status" value="1"/>
</dbReference>
<keyword evidence="2" id="KW-0808">Transferase</keyword>
<dbReference type="GO" id="GO:0032259">
    <property type="term" value="P:methylation"/>
    <property type="evidence" value="ECO:0007669"/>
    <property type="project" value="UniProtKB-KW"/>
</dbReference>
<dbReference type="InterPro" id="IPR050600">
    <property type="entry name" value="SETD3_SETD6_MTase"/>
</dbReference>
<proteinExistence type="predicted"/>
<name>A0A9P6W8V5_RHOMI</name>
<evidence type="ECO:0000313" key="5">
    <source>
        <dbReference type="EMBL" id="KAG0665807.1"/>
    </source>
</evidence>
<feature type="region of interest" description="Disordered" evidence="4">
    <location>
        <begin position="170"/>
        <end position="198"/>
    </location>
</feature>
<accession>A0A9P6W8V5</accession>
<gene>
    <name evidence="5" type="ORF">C6P46_005901</name>
</gene>
<reference evidence="5 6" key="1">
    <citation type="submission" date="2020-11" db="EMBL/GenBank/DDBJ databases">
        <title>Kefir isolates.</title>
        <authorList>
            <person name="Marcisauskas S."/>
            <person name="Kim Y."/>
            <person name="Blasche S."/>
        </authorList>
    </citation>
    <scope>NUCLEOTIDE SEQUENCE [LARGE SCALE GENOMIC DNA]</scope>
    <source>
        <strain evidence="5 6">KR</strain>
    </source>
</reference>
<organism evidence="5 6">
    <name type="scientific">Rhodotorula mucilaginosa</name>
    <name type="common">Yeast</name>
    <name type="synonym">Rhodotorula rubra</name>
    <dbReference type="NCBI Taxonomy" id="5537"/>
    <lineage>
        <taxon>Eukaryota</taxon>
        <taxon>Fungi</taxon>
        <taxon>Dikarya</taxon>
        <taxon>Basidiomycota</taxon>
        <taxon>Pucciniomycotina</taxon>
        <taxon>Microbotryomycetes</taxon>
        <taxon>Sporidiobolales</taxon>
        <taxon>Sporidiobolaceae</taxon>
        <taxon>Rhodotorula</taxon>
    </lineage>
</organism>